<feature type="compositionally biased region" description="Polar residues" evidence="1">
    <location>
        <begin position="20"/>
        <end position="30"/>
    </location>
</feature>
<dbReference type="EMBL" id="JABELV010000005">
    <property type="protein sequence ID" value="KAG7575318.1"/>
    <property type="molecule type" value="Genomic_DNA"/>
</dbReference>
<accession>A0A8K0JSC7</accession>
<feature type="compositionally biased region" description="Basic and acidic residues" evidence="1">
    <location>
        <begin position="59"/>
        <end position="71"/>
    </location>
</feature>
<reference evidence="2" key="1">
    <citation type="submission" date="2020-04" db="EMBL/GenBank/DDBJ databases">
        <title>Analysis of mating type loci in Filobasidium floriforme.</title>
        <authorList>
            <person name="Nowrousian M."/>
        </authorList>
    </citation>
    <scope>NUCLEOTIDE SEQUENCE</scope>
    <source>
        <strain evidence="2">CBS 6242</strain>
    </source>
</reference>
<gene>
    <name evidence="2" type="ORF">FFLO_00482</name>
</gene>
<comment type="caution">
    <text evidence="2">The sequence shown here is derived from an EMBL/GenBank/DDBJ whole genome shotgun (WGS) entry which is preliminary data.</text>
</comment>
<feature type="region of interest" description="Disordered" evidence="1">
    <location>
        <begin position="20"/>
        <end position="71"/>
    </location>
</feature>
<sequence>MERCDMQGNHIINTAYASGVSTQTRSTPAYSQPFGYPPASTGSADTDRSTPPQSNYSHRNGEADDLARQPYDRNQTAYTQLDRSQWSMKHPHALPEISVNDPAVDEAHPPSLRAVTDAVARPPIAYISWKEPRELEDFSRRFDGASSELLAQFDKYDYYNRLALLQSVKDAYERKTSFTLGGDSQFECRECVGYGRGKNRCPSVVLRDSGNASDRCDECGKLHRLHEQWIDRRKKRETS</sequence>
<proteinExistence type="predicted"/>
<keyword evidence="3" id="KW-1185">Reference proteome</keyword>
<evidence type="ECO:0000313" key="3">
    <source>
        <dbReference type="Proteomes" id="UP000812966"/>
    </source>
</evidence>
<name>A0A8K0JSC7_9TREE</name>
<feature type="compositionally biased region" description="Polar residues" evidence="1">
    <location>
        <begin position="40"/>
        <end position="58"/>
    </location>
</feature>
<organism evidence="2 3">
    <name type="scientific">Filobasidium floriforme</name>
    <dbReference type="NCBI Taxonomy" id="5210"/>
    <lineage>
        <taxon>Eukaryota</taxon>
        <taxon>Fungi</taxon>
        <taxon>Dikarya</taxon>
        <taxon>Basidiomycota</taxon>
        <taxon>Agaricomycotina</taxon>
        <taxon>Tremellomycetes</taxon>
        <taxon>Filobasidiales</taxon>
        <taxon>Filobasidiaceae</taxon>
        <taxon>Filobasidium</taxon>
    </lineage>
</organism>
<evidence type="ECO:0000313" key="2">
    <source>
        <dbReference type="EMBL" id="KAG7575318.1"/>
    </source>
</evidence>
<dbReference type="AlphaFoldDB" id="A0A8K0JSC7"/>
<protein>
    <submittedName>
        <fullName evidence="2">Uncharacterized protein</fullName>
    </submittedName>
</protein>
<evidence type="ECO:0000256" key="1">
    <source>
        <dbReference type="SAM" id="MobiDB-lite"/>
    </source>
</evidence>
<dbReference type="Proteomes" id="UP000812966">
    <property type="component" value="Unassembled WGS sequence"/>
</dbReference>